<proteinExistence type="predicted"/>
<name>A0A976FPK3_BRELC</name>
<dbReference type="KEGG" id="blac:94343950"/>
<keyword evidence="2" id="KW-1185">Reference proteome</keyword>
<sequence length="64" mass="7530">MQLYILNLFAERKRVQCTGCYRNQIWTNRLIEALAIKCPNTLFDSLSKLMYALLTTFTGNKRIQ</sequence>
<evidence type="ECO:0000313" key="1">
    <source>
        <dbReference type="EMBL" id="TDH70256.1"/>
    </source>
</evidence>
<dbReference type="AlphaFoldDB" id="A0A976FPK3"/>
<gene>
    <name evidence="1" type="ORF">CCR75_000171</name>
</gene>
<comment type="caution">
    <text evidence="1">The sequence shown here is derived from an EMBL/GenBank/DDBJ whole genome shotgun (WGS) entry which is preliminary data.</text>
</comment>
<accession>A0A976FPK3</accession>
<reference evidence="1 2" key="1">
    <citation type="journal article" date="2021" name="Genome Biol.">
        <title>AFLAP: assembly-free linkage analysis pipeline using k-mers from genome sequencing data.</title>
        <authorList>
            <person name="Fletcher K."/>
            <person name="Zhang L."/>
            <person name="Gil J."/>
            <person name="Han R."/>
            <person name="Cavanaugh K."/>
            <person name="Michelmore R."/>
        </authorList>
    </citation>
    <scope>NUCLEOTIDE SEQUENCE [LARGE SCALE GENOMIC DNA]</scope>
    <source>
        <strain evidence="1 2">SF5</strain>
    </source>
</reference>
<organism evidence="1 2">
    <name type="scientific">Bremia lactucae</name>
    <name type="common">Lettuce downy mildew</name>
    <dbReference type="NCBI Taxonomy" id="4779"/>
    <lineage>
        <taxon>Eukaryota</taxon>
        <taxon>Sar</taxon>
        <taxon>Stramenopiles</taxon>
        <taxon>Oomycota</taxon>
        <taxon>Peronosporomycetes</taxon>
        <taxon>Peronosporales</taxon>
        <taxon>Peronosporaceae</taxon>
        <taxon>Bremia</taxon>
    </lineage>
</organism>
<evidence type="ECO:0000313" key="2">
    <source>
        <dbReference type="Proteomes" id="UP000294530"/>
    </source>
</evidence>
<dbReference type="GeneID" id="94343950"/>
<dbReference type="Proteomes" id="UP000294530">
    <property type="component" value="Unassembled WGS sequence"/>
</dbReference>
<dbReference type="RefSeq" id="XP_067819755.1">
    <property type="nucleotide sequence ID" value="XM_067958279.1"/>
</dbReference>
<dbReference type="EMBL" id="SHOA02000010">
    <property type="protein sequence ID" value="TDH70256.1"/>
    <property type="molecule type" value="Genomic_DNA"/>
</dbReference>
<protein>
    <submittedName>
        <fullName evidence="1">Uncharacterized protein</fullName>
    </submittedName>
</protein>